<dbReference type="EMBL" id="RPFL01000022">
    <property type="protein sequence ID" value="RPD86076.1"/>
    <property type="molecule type" value="Genomic_DNA"/>
</dbReference>
<dbReference type="SUPFAM" id="SSF51984">
    <property type="entry name" value="MurCD N-terminal domain"/>
    <property type="match status" value="1"/>
</dbReference>
<organism evidence="13 14">
    <name type="scientific">Neisseria weixii</name>
    <dbReference type="NCBI Taxonomy" id="1853276"/>
    <lineage>
        <taxon>Bacteria</taxon>
        <taxon>Pseudomonadati</taxon>
        <taxon>Pseudomonadota</taxon>
        <taxon>Betaproteobacteria</taxon>
        <taxon>Neisseriales</taxon>
        <taxon>Neisseriaceae</taxon>
        <taxon>Neisseria</taxon>
    </lineage>
</organism>
<evidence type="ECO:0000259" key="11">
    <source>
        <dbReference type="Pfam" id="PF02875"/>
    </source>
</evidence>
<feature type="binding site" evidence="9">
    <location>
        <begin position="112"/>
        <end position="118"/>
    </location>
    <ligand>
        <name>ATP</name>
        <dbReference type="ChEBI" id="CHEBI:30616"/>
    </ligand>
</feature>
<dbReference type="GO" id="GO:0009254">
    <property type="term" value="P:peptidoglycan turnover"/>
    <property type="evidence" value="ECO:0007669"/>
    <property type="project" value="UniProtKB-UniRule"/>
</dbReference>
<name>A0A3N4MX46_9NEIS</name>
<keyword evidence="2 9" id="KW-0132">Cell division</keyword>
<evidence type="ECO:0000259" key="12">
    <source>
        <dbReference type="Pfam" id="PF08245"/>
    </source>
</evidence>
<dbReference type="EC" id="6.3.2.45" evidence="9"/>
<evidence type="ECO:0000256" key="9">
    <source>
        <dbReference type="HAMAP-Rule" id="MF_02020"/>
    </source>
</evidence>
<dbReference type="AlphaFoldDB" id="A0A3N4MX46"/>
<dbReference type="Proteomes" id="UP000272412">
    <property type="component" value="Unassembled WGS sequence"/>
</dbReference>
<dbReference type="InterPro" id="IPR036615">
    <property type="entry name" value="Mur_ligase_C_dom_sf"/>
</dbReference>
<dbReference type="PANTHER" id="PTHR43445">
    <property type="entry name" value="UDP-N-ACETYLMURAMATE--L-ALANINE LIGASE-RELATED"/>
    <property type="match status" value="1"/>
</dbReference>
<dbReference type="Gene3D" id="3.90.190.20">
    <property type="entry name" value="Mur ligase, C-terminal domain"/>
    <property type="match status" value="1"/>
</dbReference>
<comment type="catalytic activity">
    <reaction evidence="9">
        <text>UDP-N-acetyl-alpha-D-muramate + L-alanyl-gamma-D-glutamyl-meso-2,6-diaminopimelate + ATP = UDP-N-acetyl-alpha-D-muramoyl-L-alanyl-gamma-D-glutamyl-meso-2,6-diaminopimelate + ADP + phosphate + H(+)</text>
        <dbReference type="Rhea" id="RHEA:29563"/>
        <dbReference type="ChEBI" id="CHEBI:15378"/>
        <dbReference type="ChEBI" id="CHEBI:30616"/>
        <dbReference type="ChEBI" id="CHEBI:43474"/>
        <dbReference type="ChEBI" id="CHEBI:61401"/>
        <dbReference type="ChEBI" id="CHEBI:70757"/>
        <dbReference type="ChEBI" id="CHEBI:83905"/>
        <dbReference type="ChEBI" id="CHEBI:456216"/>
        <dbReference type="EC" id="6.3.2.45"/>
    </reaction>
</comment>
<dbReference type="GO" id="GO:0005524">
    <property type="term" value="F:ATP binding"/>
    <property type="evidence" value="ECO:0007669"/>
    <property type="project" value="UniProtKB-UniRule"/>
</dbReference>
<dbReference type="Pfam" id="PF02875">
    <property type="entry name" value="Mur_ligase_C"/>
    <property type="match status" value="1"/>
</dbReference>
<dbReference type="SUPFAM" id="SSF53623">
    <property type="entry name" value="MurD-like peptide ligases, catalytic domain"/>
    <property type="match status" value="1"/>
</dbReference>
<evidence type="ECO:0000256" key="2">
    <source>
        <dbReference type="ARBA" id="ARBA00022618"/>
    </source>
</evidence>
<protein>
    <recommendedName>
        <fullName evidence="9">UDP-N-acetylmuramate--L-alanyl-gamma-D-glutamyl-meso-2,6-diaminoheptandioate ligase</fullName>
        <ecNumber evidence="9">6.3.2.45</ecNumber>
    </recommendedName>
    <alternativeName>
        <fullName evidence="9">Murein peptide ligase</fullName>
    </alternativeName>
    <alternativeName>
        <fullName evidence="9">UDP-N-acetylmuramate:L-alanyl-gamma-D-glutamyl-meso-diaminopimelate ligase</fullName>
    </alternativeName>
</protein>
<dbReference type="HAMAP" id="MF_02020">
    <property type="entry name" value="Mpl"/>
    <property type="match status" value="1"/>
</dbReference>
<accession>A0A3N4MX46</accession>
<dbReference type="PANTHER" id="PTHR43445:SF5">
    <property type="entry name" value="UDP-N-ACETYLMURAMATE--L-ALANYL-GAMMA-D-GLUTAMYL-MESO-2,6-DIAMINOHEPTANDIOATE LIGASE"/>
    <property type="match status" value="1"/>
</dbReference>
<evidence type="ECO:0000256" key="1">
    <source>
        <dbReference type="ARBA" id="ARBA00022598"/>
    </source>
</evidence>
<comment type="cofactor">
    <cofactor evidence="9">
        <name>Mg(2+)</name>
        <dbReference type="ChEBI" id="CHEBI:18420"/>
    </cofactor>
</comment>
<evidence type="ECO:0000313" key="14">
    <source>
        <dbReference type="Proteomes" id="UP000272412"/>
    </source>
</evidence>
<dbReference type="InterPro" id="IPR000713">
    <property type="entry name" value="Mur_ligase_N"/>
</dbReference>
<dbReference type="RefSeq" id="WP_123804492.1">
    <property type="nucleotide sequence ID" value="NZ_RPFL01000022.1"/>
</dbReference>
<sequence>MKHIHIIGIGGTFMGGVAAIAKEAGFKVSGCDAKMYPPMSTQLEALGIDVHEGFDAAQLDEFQADVYVIGNVAKRGMDVVEAVLNRGLPYISGPQWLAENVLHHHWVLGVAGTHGKTTTASMLAWVLEYAGLAPGFLIGGVPQNFSVSARLPQTPHQDPNSKSPFFVIEADEYDTAFFDKRSKFVHYRPRTAILNNLEFDHADIFTDLGAIQTQFHHLVRTVPSDGLIVANGREESIHETLDKGCWTPVELFGNQAGWQIGEADEQGGFDVFFKGEQVGHIAWALLGEHNRMNALAVIAAARHVGVDVQTACEALGQFQNVKRRMEIKGTVNGVTVYDDFAHHPTAITTTVAGLRQKVGNARILAVLEPRTNTMKLGTMKAALSESLREADQIFCYAGGVDWDVAEALAPLGDKLHVGQDFDAFVVKIVKHAQSGDQILVMSNGGFGGIHDKILAALAA</sequence>
<keyword evidence="3 9" id="KW-0547">Nucleotide-binding</keyword>
<evidence type="ECO:0000256" key="8">
    <source>
        <dbReference type="ARBA" id="ARBA00023316"/>
    </source>
</evidence>
<dbReference type="InterPro" id="IPR013221">
    <property type="entry name" value="Mur_ligase_cen"/>
</dbReference>
<keyword evidence="5 9" id="KW-0133">Cell shape</keyword>
<evidence type="ECO:0000256" key="7">
    <source>
        <dbReference type="ARBA" id="ARBA00023306"/>
    </source>
</evidence>
<dbReference type="GO" id="GO:0051301">
    <property type="term" value="P:cell division"/>
    <property type="evidence" value="ECO:0007669"/>
    <property type="project" value="UniProtKB-KW"/>
</dbReference>
<evidence type="ECO:0000256" key="5">
    <source>
        <dbReference type="ARBA" id="ARBA00022960"/>
    </source>
</evidence>
<dbReference type="InterPro" id="IPR050061">
    <property type="entry name" value="MurCDEF_pg_biosynth"/>
</dbReference>
<keyword evidence="9" id="KW-0460">Magnesium</keyword>
<dbReference type="UniPathway" id="UPA00544"/>
<dbReference type="Gene3D" id="3.40.1190.10">
    <property type="entry name" value="Mur-like, catalytic domain"/>
    <property type="match status" value="1"/>
</dbReference>
<dbReference type="GO" id="GO:0008360">
    <property type="term" value="P:regulation of cell shape"/>
    <property type="evidence" value="ECO:0007669"/>
    <property type="project" value="UniProtKB-KW"/>
</dbReference>
<dbReference type="InterPro" id="IPR005757">
    <property type="entry name" value="Mpl"/>
</dbReference>
<feature type="domain" description="Mur ligase central" evidence="12">
    <location>
        <begin position="110"/>
        <end position="301"/>
    </location>
</feature>
<dbReference type="GO" id="GO:0106418">
    <property type="term" value="F:UDP-N-acetylmuramate-L-alanyl-gamma-D-glutamyl-meso-2,6-diaminoheptanedioate ligase activity"/>
    <property type="evidence" value="ECO:0007669"/>
    <property type="project" value="UniProtKB-EC"/>
</dbReference>
<feature type="domain" description="Mur ligase N-terminal catalytic" evidence="10">
    <location>
        <begin position="3"/>
        <end position="103"/>
    </location>
</feature>
<dbReference type="Pfam" id="PF01225">
    <property type="entry name" value="Mur_ligase"/>
    <property type="match status" value="1"/>
</dbReference>
<reference evidence="13 14" key="1">
    <citation type="submission" date="2018-11" db="EMBL/GenBank/DDBJ databases">
        <title>Neisseria weixii sp. nov. isolated from the rectal contents of plateau pika (Ochotona cruzoniae).</title>
        <authorList>
            <person name="Zhang G."/>
        </authorList>
    </citation>
    <scope>NUCLEOTIDE SEQUENCE [LARGE SCALE GENOMIC DNA]</scope>
    <source>
        <strain evidence="13 14">10009</strain>
    </source>
</reference>
<keyword evidence="1 9" id="KW-0436">Ligase</keyword>
<keyword evidence="8 9" id="KW-0961">Cell wall biogenesis/degradation</keyword>
<evidence type="ECO:0000259" key="10">
    <source>
        <dbReference type="Pfam" id="PF01225"/>
    </source>
</evidence>
<dbReference type="GO" id="GO:0009252">
    <property type="term" value="P:peptidoglycan biosynthetic process"/>
    <property type="evidence" value="ECO:0007669"/>
    <property type="project" value="UniProtKB-KW"/>
</dbReference>
<comment type="similarity">
    <text evidence="9">Belongs to the MurCDEF family. Mpl subfamily.</text>
</comment>
<dbReference type="SUPFAM" id="SSF53244">
    <property type="entry name" value="MurD-like peptide ligases, peptide-binding domain"/>
    <property type="match status" value="1"/>
</dbReference>
<dbReference type="GO" id="GO:0071555">
    <property type="term" value="P:cell wall organization"/>
    <property type="evidence" value="ECO:0007669"/>
    <property type="project" value="UniProtKB-KW"/>
</dbReference>
<keyword evidence="4 9" id="KW-0067">ATP-binding</keyword>
<gene>
    <name evidence="9 13" type="primary">mpl</name>
    <name evidence="13" type="ORF">EGK74_08715</name>
</gene>
<evidence type="ECO:0000256" key="4">
    <source>
        <dbReference type="ARBA" id="ARBA00022840"/>
    </source>
</evidence>
<keyword evidence="14" id="KW-1185">Reference proteome</keyword>
<comment type="caution">
    <text evidence="13">The sequence shown here is derived from an EMBL/GenBank/DDBJ whole genome shotgun (WGS) entry which is preliminary data.</text>
</comment>
<dbReference type="NCBIfam" id="TIGR01081">
    <property type="entry name" value="mpl"/>
    <property type="match status" value="1"/>
</dbReference>
<keyword evidence="6 9" id="KW-0573">Peptidoglycan synthesis</keyword>
<dbReference type="InterPro" id="IPR036565">
    <property type="entry name" value="Mur-like_cat_sf"/>
</dbReference>
<keyword evidence="7 9" id="KW-0131">Cell cycle</keyword>
<evidence type="ECO:0000256" key="3">
    <source>
        <dbReference type="ARBA" id="ARBA00022741"/>
    </source>
</evidence>
<dbReference type="OrthoDB" id="9804126at2"/>
<dbReference type="InterPro" id="IPR004101">
    <property type="entry name" value="Mur_ligase_C"/>
</dbReference>
<evidence type="ECO:0000313" key="13">
    <source>
        <dbReference type="EMBL" id="RPD86076.1"/>
    </source>
</evidence>
<comment type="function">
    <text evidence="9">Reutilizes the intact tripeptide L-alanyl-gamma-D-glutamyl-meso-diaminopimelate by linking it to UDP-N-acetylmuramate.</text>
</comment>
<dbReference type="Gene3D" id="3.40.50.720">
    <property type="entry name" value="NAD(P)-binding Rossmann-like Domain"/>
    <property type="match status" value="1"/>
</dbReference>
<evidence type="ECO:0000256" key="6">
    <source>
        <dbReference type="ARBA" id="ARBA00022984"/>
    </source>
</evidence>
<feature type="domain" description="Mur ligase C-terminal" evidence="11">
    <location>
        <begin position="323"/>
        <end position="444"/>
    </location>
</feature>
<dbReference type="Pfam" id="PF08245">
    <property type="entry name" value="Mur_ligase_M"/>
    <property type="match status" value="1"/>
</dbReference>
<proteinExistence type="inferred from homology"/>
<comment type="pathway">
    <text evidence="9">Cell wall biogenesis; peptidoglycan recycling.</text>
</comment>